<organism evidence="2 3">
    <name type="scientific">Leptospira andrefontaineae</name>
    <dbReference type="NCBI Taxonomy" id="2484976"/>
    <lineage>
        <taxon>Bacteria</taxon>
        <taxon>Pseudomonadati</taxon>
        <taxon>Spirochaetota</taxon>
        <taxon>Spirochaetia</taxon>
        <taxon>Leptospirales</taxon>
        <taxon>Leptospiraceae</taxon>
        <taxon>Leptospira</taxon>
    </lineage>
</organism>
<name>A0A4R9H0A5_9LEPT</name>
<dbReference type="GO" id="GO:0008658">
    <property type="term" value="F:penicillin binding"/>
    <property type="evidence" value="ECO:0007669"/>
    <property type="project" value="InterPro"/>
</dbReference>
<dbReference type="RefSeq" id="WP_135775303.1">
    <property type="nucleotide sequence ID" value="NZ_RQEY01000019.1"/>
</dbReference>
<gene>
    <name evidence="2" type="ORF">EHO65_14495</name>
</gene>
<proteinExistence type="predicted"/>
<feature type="domain" description="Penicillin-binding protein transpeptidase" evidence="1">
    <location>
        <begin position="63"/>
        <end position="205"/>
    </location>
</feature>
<sequence>MFRFSVGKNSAQGRFLLFQLSFLFLLTPLYSQNFSSKTITTNSEELILITEVSSGKPRSEKVYGESEFLKKEYSPASTFKTYLVLSLLENQIIDPDEKIECADKHIPNSPRLLNLRDALFYSSNDYFEKVFPKLGKDKLDITLGKIGYLGNSKLDPKVRDWWIDLASLKHGGRIRLTPKSVHSSWSKIFENGYGLPKDIMEEWKKTLFWSECVDKSANVYGKTGSWEGSFWFQGALVKSQNDYILYTILNRNKSGSRTGTINRFYELVGCKVPSLE</sequence>
<dbReference type="OrthoDB" id="321532at2"/>
<accession>A0A4R9H0A5</accession>
<dbReference type="SUPFAM" id="SSF56601">
    <property type="entry name" value="beta-lactamase/transpeptidase-like"/>
    <property type="match status" value="1"/>
</dbReference>
<dbReference type="Pfam" id="PF00905">
    <property type="entry name" value="Transpeptidase"/>
    <property type="match status" value="1"/>
</dbReference>
<reference evidence="2" key="1">
    <citation type="journal article" date="2019" name="PLoS Negl. Trop. Dis.">
        <title>Revisiting the worldwide diversity of Leptospira species in the environment.</title>
        <authorList>
            <person name="Vincent A.T."/>
            <person name="Schiettekatte O."/>
            <person name="Bourhy P."/>
            <person name="Veyrier F.J."/>
            <person name="Picardeau M."/>
        </authorList>
    </citation>
    <scope>NUCLEOTIDE SEQUENCE [LARGE SCALE GENOMIC DNA]</scope>
    <source>
        <strain evidence="2">201800301</strain>
    </source>
</reference>
<dbReference type="Proteomes" id="UP000298097">
    <property type="component" value="Unassembled WGS sequence"/>
</dbReference>
<evidence type="ECO:0000259" key="1">
    <source>
        <dbReference type="Pfam" id="PF00905"/>
    </source>
</evidence>
<dbReference type="EMBL" id="RQEY01000019">
    <property type="protein sequence ID" value="TGK37720.1"/>
    <property type="molecule type" value="Genomic_DNA"/>
</dbReference>
<dbReference type="AlphaFoldDB" id="A0A4R9H0A5"/>
<evidence type="ECO:0000313" key="2">
    <source>
        <dbReference type="EMBL" id="TGK37720.1"/>
    </source>
</evidence>
<protein>
    <submittedName>
        <fullName evidence="2">Penicillin binding protein transpeptidase domain-containing protein</fullName>
    </submittedName>
</protein>
<dbReference type="Gene3D" id="3.40.710.10">
    <property type="entry name" value="DD-peptidase/beta-lactamase superfamily"/>
    <property type="match status" value="1"/>
</dbReference>
<dbReference type="InterPro" id="IPR012338">
    <property type="entry name" value="Beta-lactam/transpept-like"/>
</dbReference>
<dbReference type="InterPro" id="IPR001460">
    <property type="entry name" value="PCN-bd_Tpept"/>
</dbReference>
<evidence type="ECO:0000313" key="3">
    <source>
        <dbReference type="Proteomes" id="UP000298097"/>
    </source>
</evidence>
<keyword evidence="3" id="KW-1185">Reference proteome</keyword>
<comment type="caution">
    <text evidence="2">The sequence shown here is derived from an EMBL/GenBank/DDBJ whole genome shotgun (WGS) entry which is preliminary data.</text>
</comment>